<keyword evidence="1" id="KW-1133">Transmembrane helix</keyword>
<evidence type="ECO:0000256" key="1">
    <source>
        <dbReference type="SAM" id="Phobius"/>
    </source>
</evidence>
<feature type="transmembrane region" description="Helical" evidence="1">
    <location>
        <begin position="60"/>
        <end position="87"/>
    </location>
</feature>
<evidence type="ECO:0000313" key="4">
    <source>
        <dbReference type="Proteomes" id="UP000016927"/>
    </source>
</evidence>
<accession>R0MGU0</accession>
<organism evidence="3 4">
    <name type="scientific">Nosema bombycis (strain CQ1 / CVCC 102059)</name>
    <name type="common">Microsporidian parasite</name>
    <name type="synonym">Pebrine of silkworm</name>
    <dbReference type="NCBI Taxonomy" id="578461"/>
    <lineage>
        <taxon>Eukaryota</taxon>
        <taxon>Fungi</taxon>
        <taxon>Fungi incertae sedis</taxon>
        <taxon>Microsporidia</taxon>
        <taxon>Nosematidae</taxon>
        <taxon>Nosema</taxon>
    </lineage>
</organism>
<reference evidence="3 4" key="1">
    <citation type="journal article" date="2013" name="BMC Genomics">
        <title>Comparative genomics of parasitic silkworm microsporidia reveal an association between genome expansion and host adaptation.</title>
        <authorList>
            <person name="Pan G."/>
            <person name="Xu J."/>
            <person name="Li T."/>
            <person name="Xia Q."/>
            <person name="Liu S.L."/>
            <person name="Zhang G."/>
            <person name="Li S."/>
            <person name="Li C."/>
            <person name="Liu H."/>
            <person name="Yang L."/>
            <person name="Liu T."/>
            <person name="Zhang X."/>
            <person name="Wu Z."/>
            <person name="Fan W."/>
            <person name="Dang X."/>
            <person name="Xiang H."/>
            <person name="Tao M."/>
            <person name="Li Y."/>
            <person name="Hu J."/>
            <person name="Li Z."/>
            <person name="Lin L."/>
            <person name="Luo J."/>
            <person name="Geng L."/>
            <person name="Wang L."/>
            <person name="Long M."/>
            <person name="Wan Y."/>
            <person name="He N."/>
            <person name="Zhang Z."/>
            <person name="Lu C."/>
            <person name="Keeling P.J."/>
            <person name="Wang J."/>
            <person name="Xiang Z."/>
            <person name="Zhou Z."/>
        </authorList>
    </citation>
    <scope>NUCLEOTIDE SEQUENCE [LARGE SCALE GENOMIC DNA]</scope>
    <source>
        <strain evidence="4">CQ1 / CVCC 102059</strain>
    </source>
</reference>
<dbReference type="Proteomes" id="UP000016927">
    <property type="component" value="Unassembled WGS sequence"/>
</dbReference>
<keyword evidence="4" id="KW-1185">Reference proteome</keyword>
<feature type="chain" id="PRO_5004345117" evidence="2">
    <location>
        <begin position="17"/>
        <end position="106"/>
    </location>
</feature>
<evidence type="ECO:0000313" key="3">
    <source>
        <dbReference type="EMBL" id="EOB13335.1"/>
    </source>
</evidence>
<evidence type="ECO:0000256" key="2">
    <source>
        <dbReference type="SAM" id="SignalP"/>
    </source>
</evidence>
<keyword evidence="1" id="KW-0472">Membrane</keyword>
<protein>
    <submittedName>
        <fullName evidence="3">Uncharacterized protein</fullName>
    </submittedName>
</protein>
<sequence>MNILGIIGLLLSCACSIINYTNFDNYSQEIFEPAQYVVVDIPTNFKKGNDVFEQDQTKNALIAIGICFAATLVVFLYSFGLLVFHVLRKGKNEQFNIEAEVTPTYC</sequence>
<dbReference type="VEuPathDB" id="MicrosporidiaDB:NBO_81g0028"/>
<dbReference type="HOGENOM" id="CLU_2223985_0_0_1"/>
<keyword evidence="2" id="KW-0732">Signal</keyword>
<feature type="signal peptide" evidence="2">
    <location>
        <begin position="1"/>
        <end position="16"/>
    </location>
</feature>
<dbReference type="EMBL" id="KB908989">
    <property type="protein sequence ID" value="EOB13335.1"/>
    <property type="molecule type" value="Genomic_DNA"/>
</dbReference>
<gene>
    <name evidence="3" type="ORF">NBO_81g0028</name>
</gene>
<keyword evidence="1" id="KW-0812">Transmembrane</keyword>
<name>R0MGU0_NOSB1</name>
<dbReference type="AlphaFoldDB" id="R0MGU0"/>
<proteinExistence type="predicted"/>